<comment type="similarity">
    <text evidence="9 11">Belongs to the TonB-dependent receptor family.</text>
</comment>
<keyword evidence="4 9" id="KW-0812">Transmembrane</keyword>
<dbReference type="PANTHER" id="PTHR40980">
    <property type="entry name" value="PLUG DOMAIN-CONTAINING PROTEIN"/>
    <property type="match status" value="1"/>
</dbReference>
<dbReference type="InterPro" id="IPR010917">
    <property type="entry name" value="TonB_rcpt_CS"/>
</dbReference>
<sequence>MNMRKVAKCASLLVLATTATFPTIVAAQETAEPQPAQAADGAVADIVVTGIRQSLSKGIETKRQAVTFVDSIVAEDVGKLPDQNIAESLQRVSGVQIRRSLGDGTSVSIRGLRQNRTEVNGRSLVSPFGRGPGVPADADFNPLSLYPAELISRLEVTKLLSADQIDGSLGGTVNIITRKPLDAPNTMVAGRIEGSYADMLDRKGVSGSLLYSRNFDDRFGVLVNVTASDRPIQEDSFNSFAGFLPLTGAFDPNGDGVADNDPNGDGLAGTYIADLRYQRLRERRKRLGANVVLQWRPTDELELSLDTVYAAGKAKRRRNWFAVALTSNGADYVDYSFSPNEVLVAGTVRRPLQGNDERLTIKDDSLSSALNLRYEKGPWTIKAEGSYSDAQLNYNQTYVRTQTRASYLTSFDFTGGGVPQLTLPSGVDLLDPSLYNYSNFFDNRFESNAKEYAGRVDLRYAIESGVLDSFEVGGRIAKLKTARNSLLSQLTSSVRLTDRDAALYEVGSFPDLLGGKAPFAQSYLVGNPFGTGADFACEAILGSCTPRVLDPTASYKLDEVTKAGYVKLNLKGDLGSIPFSGNIGLRYTRTDRDAVSALRRADGTFQPVTASPSYEDWLPSAVLKFDLTDKLVARVGAAKVVGLPDSQDLSPGLLLNRIVYTGTGGNPNLKPFRADQYDVSLEWYFRQGSALTVGLFYKDIGSFLTTRSTFEDVPGETQQFLVTRKVNGEGGKLKGAEVMLQLPFNFLDGFASGFGILANYSYIDSSTPFVNARTGATLPLEGLSKHNANLVGYYEKDGFGLRVAYNYRSGYLDSVTAGGEGSFFKPYETIDASIRYDFGAFGIYAEAGNLTNEKQIRYTGAPEAIALYAEQGRRFAIGANFKF</sequence>
<proteinExistence type="inferred from homology"/>
<evidence type="ECO:0000313" key="17">
    <source>
        <dbReference type="Proteomes" id="UP000280708"/>
    </source>
</evidence>
<keyword evidence="3 9" id="KW-1134">Transmembrane beta strand</keyword>
<protein>
    <submittedName>
        <fullName evidence="16">TonB-dependent receptor</fullName>
    </submittedName>
</protein>
<feature type="domain" description="TonB-dependent receptor plug" evidence="14">
    <location>
        <begin position="62"/>
        <end position="171"/>
    </location>
</feature>
<feature type="chain" id="PRO_5041596356" evidence="12">
    <location>
        <begin position="28"/>
        <end position="883"/>
    </location>
</feature>
<evidence type="ECO:0000313" key="15">
    <source>
        <dbReference type="EMBL" id="AYO80562.1"/>
    </source>
</evidence>
<evidence type="ECO:0000256" key="11">
    <source>
        <dbReference type="RuleBase" id="RU003357"/>
    </source>
</evidence>
<dbReference type="InterPro" id="IPR039426">
    <property type="entry name" value="TonB-dep_rcpt-like"/>
</dbReference>
<dbReference type="InterPro" id="IPR012910">
    <property type="entry name" value="Plug_dom"/>
</dbReference>
<dbReference type="CDD" id="cd01347">
    <property type="entry name" value="ligand_gated_channel"/>
    <property type="match status" value="1"/>
</dbReference>
<feature type="short sequence motif" description="TonB C-terminal box" evidence="10">
    <location>
        <begin position="866"/>
        <end position="883"/>
    </location>
</feature>
<dbReference type="PROSITE" id="PS52016">
    <property type="entry name" value="TONB_DEPENDENT_REC_3"/>
    <property type="match status" value="1"/>
</dbReference>
<reference evidence="16 18" key="2">
    <citation type="submission" date="2020-07" db="EMBL/GenBank/DDBJ databases">
        <title>Whole genome sequence of Sphingobium yanoikuyae A3.</title>
        <authorList>
            <person name="Han S.-S."/>
        </authorList>
    </citation>
    <scope>NUCLEOTIDE SEQUENCE [LARGE SCALE GENOMIC DNA]</scope>
    <source>
        <strain evidence="16 18">A3</strain>
    </source>
</reference>
<dbReference type="SUPFAM" id="SSF56935">
    <property type="entry name" value="Porins"/>
    <property type="match status" value="1"/>
</dbReference>
<evidence type="ECO:0000313" key="18">
    <source>
        <dbReference type="Proteomes" id="UP000515377"/>
    </source>
</evidence>
<evidence type="ECO:0000256" key="9">
    <source>
        <dbReference type="PROSITE-ProRule" id="PRU01360"/>
    </source>
</evidence>
<dbReference type="EMBL" id="CP060122">
    <property type="protein sequence ID" value="QNG48613.1"/>
    <property type="molecule type" value="Genomic_DNA"/>
</dbReference>
<evidence type="ECO:0000256" key="8">
    <source>
        <dbReference type="ARBA" id="ARBA00023237"/>
    </source>
</evidence>
<dbReference type="InterPro" id="IPR037066">
    <property type="entry name" value="Plug_dom_sf"/>
</dbReference>
<keyword evidence="8 9" id="KW-0998">Cell outer membrane</keyword>
<keyword evidence="2 9" id="KW-0813">Transport</keyword>
<organism evidence="16 18">
    <name type="scientific">Sphingobium yanoikuyae</name>
    <name type="common">Sphingomonas yanoikuyae</name>
    <dbReference type="NCBI Taxonomy" id="13690"/>
    <lineage>
        <taxon>Bacteria</taxon>
        <taxon>Pseudomonadati</taxon>
        <taxon>Pseudomonadota</taxon>
        <taxon>Alphaproteobacteria</taxon>
        <taxon>Sphingomonadales</taxon>
        <taxon>Sphingomonadaceae</taxon>
        <taxon>Sphingobium</taxon>
    </lineage>
</organism>
<dbReference type="GO" id="GO:0009279">
    <property type="term" value="C:cell outer membrane"/>
    <property type="evidence" value="ECO:0007669"/>
    <property type="project" value="UniProtKB-SubCell"/>
</dbReference>
<keyword evidence="16" id="KW-0675">Receptor</keyword>
<keyword evidence="5 12" id="KW-0732">Signal</keyword>
<evidence type="ECO:0000256" key="2">
    <source>
        <dbReference type="ARBA" id="ARBA00022448"/>
    </source>
</evidence>
<dbReference type="PROSITE" id="PS01156">
    <property type="entry name" value="TONB_DEPENDENT_REC_2"/>
    <property type="match status" value="1"/>
</dbReference>
<reference evidence="15 17" key="1">
    <citation type="submission" date="2018-10" db="EMBL/GenBank/DDBJ databases">
        <title>Characterization and genome analysis of a novel bacterium Sphingobium yanoikuyae SJTF8 capable of degrading PAHs.</title>
        <authorList>
            <person name="Yin C."/>
            <person name="Xiong W."/>
            <person name="Liang R."/>
        </authorList>
    </citation>
    <scope>NUCLEOTIDE SEQUENCE [LARGE SCALE GENOMIC DNA]</scope>
    <source>
        <strain evidence="15 17">SJTF8</strain>
    </source>
</reference>
<evidence type="ECO:0000256" key="6">
    <source>
        <dbReference type="ARBA" id="ARBA00023077"/>
    </source>
</evidence>
<comment type="subcellular location">
    <subcellularLocation>
        <location evidence="1 9">Cell outer membrane</location>
        <topology evidence="1 9">Multi-pass membrane protein</topology>
    </subcellularLocation>
</comment>
<dbReference type="NCBIfam" id="TIGR01782">
    <property type="entry name" value="TonB-Xanth-Caul"/>
    <property type="match status" value="1"/>
</dbReference>
<accession>A0A085KAJ5</accession>
<dbReference type="Proteomes" id="UP000280708">
    <property type="component" value="Chromosome"/>
</dbReference>
<evidence type="ECO:0000256" key="1">
    <source>
        <dbReference type="ARBA" id="ARBA00004571"/>
    </source>
</evidence>
<gene>
    <name evidence="15" type="ORF">EBF16_10875</name>
    <name evidence="16" type="ORF">H3V42_14490</name>
</gene>
<evidence type="ECO:0000256" key="10">
    <source>
        <dbReference type="PROSITE-ProRule" id="PRU10144"/>
    </source>
</evidence>
<dbReference type="Pfam" id="PF07715">
    <property type="entry name" value="Plug"/>
    <property type="match status" value="1"/>
</dbReference>
<dbReference type="Gene3D" id="2.40.170.20">
    <property type="entry name" value="TonB-dependent receptor, beta-barrel domain"/>
    <property type="match status" value="1"/>
</dbReference>
<dbReference type="Pfam" id="PF00593">
    <property type="entry name" value="TonB_dep_Rec_b-barrel"/>
    <property type="match status" value="1"/>
</dbReference>
<evidence type="ECO:0000259" key="14">
    <source>
        <dbReference type="Pfam" id="PF07715"/>
    </source>
</evidence>
<evidence type="ECO:0000256" key="12">
    <source>
        <dbReference type="SAM" id="SignalP"/>
    </source>
</evidence>
<evidence type="ECO:0000259" key="13">
    <source>
        <dbReference type="Pfam" id="PF00593"/>
    </source>
</evidence>
<evidence type="ECO:0000256" key="3">
    <source>
        <dbReference type="ARBA" id="ARBA00022452"/>
    </source>
</evidence>
<evidence type="ECO:0000256" key="5">
    <source>
        <dbReference type="ARBA" id="ARBA00022729"/>
    </source>
</evidence>
<dbReference type="InterPro" id="IPR010104">
    <property type="entry name" value="TonB_rcpt_bac"/>
</dbReference>
<dbReference type="InterPro" id="IPR000531">
    <property type="entry name" value="Beta-barrel_TonB"/>
</dbReference>
<dbReference type="AlphaFoldDB" id="A0A085KAJ5"/>
<name>A0A085KAJ5_SPHYA</name>
<dbReference type="Gene3D" id="2.170.130.10">
    <property type="entry name" value="TonB-dependent receptor, plug domain"/>
    <property type="match status" value="1"/>
</dbReference>
<dbReference type="PANTHER" id="PTHR40980:SF3">
    <property type="entry name" value="TONB-DEPENDENT RECEPTOR-LIKE BETA-BARREL DOMAIN-CONTAINING PROTEIN"/>
    <property type="match status" value="1"/>
</dbReference>
<evidence type="ECO:0000256" key="7">
    <source>
        <dbReference type="ARBA" id="ARBA00023136"/>
    </source>
</evidence>
<evidence type="ECO:0000313" key="16">
    <source>
        <dbReference type="EMBL" id="QNG48613.1"/>
    </source>
</evidence>
<dbReference type="EMBL" id="CP033230">
    <property type="protein sequence ID" value="AYO80562.1"/>
    <property type="molecule type" value="Genomic_DNA"/>
</dbReference>
<feature type="signal peptide" evidence="12">
    <location>
        <begin position="1"/>
        <end position="27"/>
    </location>
</feature>
<keyword evidence="7 9" id="KW-0472">Membrane</keyword>
<evidence type="ECO:0000256" key="4">
    <source>
        <dbReference type="ARBA" id="ARBA00022692"/>
    </source>
</evidence>
<keyword evidence="6 11" id="KW-0798">TonB box</keyword>
<feature type="domain" description="TonB-dependent receptor-like beta-barrel" evidence="13">
    <location>
        <begin position="331"/>
        <end position="850"/>
    </location>
</feature>
<dbReference type="InterPro" id="IPR036942">
    <property type="entry name" value="Beta-barrel_TonB_sf"/>
</dbReference>
<dbReference type="Proteomes" id="UP000515377">
    <property type="component" value="Chromosome"/>
</dbReference>